<proteinExistence type="predicted"/>
<comment type="caution">
    <text evidence="2">The sequence shown here is derived from an EMBL/GenBank/DDBJ whole genome shotgun (WGS) entry which is preliminary data.</text>
</comment>
<name>A0ABY1QLP0_9BACT</name>
<keyword evidence="1 2" id="KW-0456">Lyase</keyword>
<protein>
    <submittedName>
        <fullName evidence="2">Dihydrodipicolinate synthase/N-acetylneuraminate lyase</fullName>
    </submittedName>
</protein>
<dbReference type="InterPro" id="IPR002220">
    <property type="entry name" value="DapA-like"/>
</dbReference>
<keyword evidence="3" id="KW-1185">Reference proteome</keyword>
<dbReference type="CDD" id="cd00408">
    <property type="entry name" value="DHDPS-like"/>
    <property type="match status" value="1"/>
</dbReference>
<dbReference type="InterPro" id="IPR013785">
    <property type="entry name" value="Aldolase_TIM"/>
</dbReference>
<dbReference type="SUPFAM" id="SSF51569">
    <property type="entry name" value="Aldolase"/>
    <property type="match status" value="1"/>
</dbReference>
<dbReference type="SMART" id="SM01130">
    <property type="entry name" value="DHDPS"/>
    <property type="match status" value="1"/>
</dbReference>
<dbReference type="Proteomes" id="UP001158067">
    <property type="component" value="Unassembled WGS sequence"/>
</dbReference>
<evidence type="ECO:0000256" key="1">
    <source>
        <dbReference type="ARBA" id="ARBA00023239"/>
    </source>
</evidence>
<sequence>MSTIHPEKMIRPKRKITGMSAILLPYQADGQIDWTGFDGHVVSTLDAGLTPAINMDTGYANLIDEDTRTEALRRTQELASGRSYLGGVFVGDQSGADFNADAYAKGIQAVQSFGGTPILFQSFGLTSGSEDDIFNAYKTLAQHCDSFYAFELGQMFAPFGKIYSLDLYKRLMGIGNCLGAKHSSLDRSLEWQRIELRDQTRPEFLVLTGNDLAIDMVMYGSDYLLGLSTFHPAAFAARDRMWAEGDERFYQLNDLLQYLGTFAFRDPVPAYKHSAAMFLKLRERIATNQTHPNSPTRPDSDIEILKLIVRDLDTYLETL</sequence>
<dbReference type="GO" id="GO:0016829">
    <property type="term" value="F:lyase activity"/>
    <property type="evidence" value="ECO:0007669"/>
    <property type="project" value="UniProtKB-KW"/>
</dbReference>
<dbReference type="InterPro" id="IPR009334">
    <property type="entry name" value="DUF993"/>
</dbReference>
<organism evidence="2 3">
    <name type="scientific">Neorhodopirellula lusitana</name>
    <dbReference type="NCBI Taxonomy" id="445327"/>
    <lineage>
        <taxon>Bacteria</taxon>
        <taxon>Pseudomonadati</taxon>
        <taxon>Planctomycetota</taxon>
        <taxon>Planctomycetia</taxon>
        <taxon>Pirellulales</taxon>
        <taxon>Pirellulaceae</taxon>
        <taxon>Neorhodopirellula</taxon>
    </lineage>
</organism>
<dbReference type="Pfam" id="PF06187">
    <property type="entry name" value="DUF993"/>
    <property type="match status" value="1"/>
</dbReference>
<dbReference type="EMBL" id="FXUG01000018">
    <property type="protein sequence ID" value="SMP74927.1"/>
    <property type="molecule type" value="Genomic_DNA"/>
</dbReference>
<evidence type="ECO:0000313" key="3">
    <source>
        <dbReference type="Proteomes" id="UP001158067"/>
    </source>
</evidence>
<reference evidence="2 3" key="1">
    <citation type="submission" date="2017-05" db="EMBL/GenBank/DDBJ databases">
        <authorList>
            <person name="Varghese N."/>
            <person name="Submissions S."/>
        </authorList>
    </citation>
    <scope>NUCLEOTIDE SEQUENCE [LARGE SCALE GENOMIC DNA]</scope>
    <source>
        <strain evidence="2 3">DSM 25457</strain>
    </source>
</reference>
<dbReference type="RefSeq" id="WP_283434987.1">
    <property type="nucleotide sequence ID" value="NZ_FXUG01000018.1"/>
</dbReference>
<evidence type="ECO:0000313" key="2">
    <source>
        <dbReference type="EMBL" id="SMP74927.1"/>
    </source>
</evidence>
<dbReference type="Gene3D" id="3.20.20.70">
    <property type="entry name" value="Aldolase class I"/>
    <property type="match status" value="1"/>
</dbReference>
<gene>
    <name evidence="2" type="ORF">SAMN06265222_11882</name>
</gene>
<accession>A0ABY1QLP0</accession>